<dbReference type="InterPro" id="IPR036582">
    <property type="entry name" value="Mao_N_sf"/>
</dbReference>
<feature type="signal peptide" evidence="2">
    <location>
        <begin position="1"/>
        <end position="24"/>
    </location>
</feature>
<dbReference type="InterPro" id="IPR012854">
    <property type="entry name" value="Cu_amine_oxidase-like_N"/>
</dbReference>
<protein>
    <recommendedName>
        <fullName evidence="3">Copper amine oxidase-like N-terminal domain-containing protein</fullName>
    </recommendedName>
</protein>
<feature type="chain" id="PRO_5010369608" description="Copper amine oxidase-like N-terminal domain-containing protein" evidence="2">
    <location>
        <begin position="25"/>
        <end position="308"/>
    </location>
</feature>
<dbReference type="Pfam" id="PF07833">
    <property type="entry name" value="Cu_amine_oxidN1"/>
    <property type="match status" value="1"/>
</dbReference>
<dbReference type="STRING" id="39480.EUAN_02280"/>
<dbReference type="Proteomes" id="UP000180254">
    <property type="component" value="Unassembled WGS sequence"/>
</dbReference>
<dbReference type="Gene3D" id="2.20.110.10">
    <property type="entry name" value="Histone H3 K4-specific methyltransferase SET7/9 N-terminal domain"/>
    <property type="match status" value="2"/>
</dbReference>
<keyword evidence="5" id="KW-1185">Reference proteome</keyword>
<dbReference type="EMBL" id="MKIE01000001">
    <property type="protein sequence ID" value="OHW63364.1"/>
    <property type="molecule type" value="Genomic_DNA"/>
</dbReference>
<evidence type="ECO:0000259" key="3">
    <source>
        <dbReference type="Pfam" id="PF07833"/>
    </source>
</evidence>
<evidence type="ECO:0000313" key="5">
    <source>
        <dbReference type="Proteomes" id="UP000180254"/>
    </source>
</evidence>
<dbReference type="PANTHER" id="PTHR23084:SF263">
    <property type="entry name" value="MORN REPEAT-CONTAINING PROTEIN 1"/>
    <property type="match status" value="1"/>
</dbReference>
<dbReference type="SUPFAM" id="SSF55383">
    <property type="entry name" value="Copper amine oxidase, domain N"/>
    <property type="match status" value="1"/>
</dbReference>
<comment type="caution">
    <text evidence="4">The sequence shown here is derived from an EMBL/GenBank/DDBJ whole genome shotgun (WGS) entry which is preliminary data.</text>
</comment>
<reference evidence="4 5" key="1">
    <citation type="submission" date="2016-09" db="EMBL/GenBank/DDBJ databases">
        <title>Genome sequence of Eubacterium angustum.</title>
        <authorList>
            <person name="Poehlein A."/>
            <person name="Daniel R."/>
        </authorList>
    </citation>
    <scope>NUCLEOTIDE SEQUENCE [LARGE SCALE GENOMIC DNA]</scope>
    <source>
        <strain evidence="4 5">DSM 1989</strain>
    </source>
</reference>
<feature type="domain" description="Copper amine oxidase-like N-terminal" evidence="3">
    <location>
        <begin position="32"/>
        <end position="138"/>
    </location>
</feature>
<dbReference type="InterPro" id="IPR003409">
    <property type="entry name" value="MORN"/>
</dbReference>
<name>A0A1S1VA39_9FIRM</name>
<dbReference type="SMART" id="SM00698">
    <property type="entry name" value="MORN"/>
    <property type="match status" value="5"/>
</dbReference>
<organism evidence="4 5">
    <name type="scientific">Andreesenia angusta</name>
    <dbReference type="NCBI Taxonomy" id="39480"/>
    <lineage>
        <taxon>Bacteria</taxon>
        <taxon>Bacillati</taxon>
        <taxon>Bacillota</taxon>
        <taxon>Tissierellia</taxon>
        <taxon>Tissierellales</taxon>
        <taxon>Gottschalkiaceae</taxon>
        <taxon>Andreesenia</taxon>
    </lineage>
</organism>
<evidence type="ECO:0000256" key="2">
    <source>
        <dbReference type="SAM" id="SignalP"/>
    </source>
</evidence>
<sequence length="308" mass="33887">MKKLRVSILLSLFSLFLVSSFASAEQSIKITFNGAEVRSDVPPVVMNGRTIVPVRAIFEKFGIEPIWNQKDKTVTAQRGDISIKLTLNSDIAEVNGEPKLLDQSVAAVNGRTLVPVRFVSETFGAGVEWNQSVKAVLIKTEEKYGNVVEMPFSDIFHRKFPFVGSYFVQGSILYDGEAKNGIADGSGTLYYSQSSSNHILYIGDFKENMMHGNGTLYYPGGVMAYTGGLQNDKLHGNGKLYFADKSLAYSGDFQNDNFHGFGIQYGNSNSIVYKGSFSQGLRHGQGILYDCKGRVLHNGVFVNGEPKK</sequence>
<evidence type="ECO:0000313" key="4">
    <source>
        <dbReference type="EMBL" id="OHW63364.1"/>
    </source>
</evidence>
<gene>
    <name evidence="4" type="ORF">EUAN_02280</name>
</gene>
<accession>A0A1S1VA39</accession>
<dbReference type="SUPFAM" id="SSF82185">
    <property type="entry name" value="Histone H3 K4-specific methyltransferase SET7/9 N-terminal domain"/>
    <property type="match status" value="1"/>
</dbReference>
<dbReference type="AlphaFoldDB" id="A0A1S1VA39"/>
<evidence type="ECO:0000256" key="1">
    <source>
        <dbReference type="ARBA" id="ARBA00022737"/>
    </source>
</evidence>
<keyword evidence="1" id="KW-0677">Repeat</keyword>
<dbReference type="PANTHER" id="PTHR23084">
    <property type="entry name" value="PHOSPHATIDYLINOSITOL-4-PHOSPHATE 5-KINASE RELATED"/>
    <property type="match status" value="1"/>
</dbReference>
<dbReference type="Gene3D" id="3.30.457.10">
    <property type="entry name" value="Copper amine oxidase-like, N-terminal domain"/>
    <property type="match status" value="1"/>
</dbReference>
<keyword evidence="2" id="KW-0732">Signal</keyword>
<dbReference type="Pfam" id="PF02493">
    <property type="entry name" value="MORN"/>
    <property type="match status" value="5"/>
</dbReference>
<dbReference type="RefSeq" id="WP_071060795.1">
    <property type="nucleotide sequence ID" value="NZ_MKIE01000001.1"/>
</dbReference>
<proteinExistence type="predicted"/>